<gene>
    <name evidence="5" type="ORF">F7D20_10650</name>
</gene>
<dbReference type="InterPro" id="IPR013830">
    <property type="entry name" value="SGNH_hydro"/>
</dbReference>
<evidence type="ECO:0000313" key="5">
    <source>
        <dbReference type="EMBL" id="MQP12401.1"/>
    </source>
</evidence>
<dbReference type="PANTHER" id="PTHR43695">
    <property type="entry name" value="PUTATIVE (AFU_ORTHOLOGUE AFUA_2G17250)-RELATED"/>
    <property type="match status" value="1"/>
</dbReference>
<keyword evidence="6" id="KW-1185">Reference proteome</keyword>
<comment type="similarity">
    <text evidence="1">Belongs to the 'GDSL' lipolytic enzyme family.</text>
</comment>
<evidence type="ECO:0000259" key="4">
    <source>
        <dbReference type="Pfam" id="PF13472"/>
    </source>
</evidence>
<dbReference type="RefSeq" id="WP_158464012.1">
    <property type="nucleotide sequence ID" value="NZ_VZAD01000077.1"/>
</dbReference>
<dbReference type="GO" id="GO:0016788">
    <property type="term" value="F:hydrolase activity, acting on ester bonds"/>
    <property type="evidence" value="ECO:0007669"/>
    <property type="project" value="UniProtKB-ARBA"/>
</dbReference>
<proteinExistence type="inferred from homology"/>
<name>A0A6A7WDE0_9BACT</name>
<accession>A0A6A7WDE0</accession>
<dbReference type="Pfam" id="PF13472">
    <property type="entry name" value="Lipase_GDSL_2"/>
    <property type="match status" value="1"/>
</dbReference>
<dbReference type="EMBL" id="VZAD01000077">
    <property type="protein sequence ID" value="MQP12401.1"/>
    <property type="molecule type" value="Genomic_DNA"/>
</dbReference>
<evidence type="ECO:0000256" key="2">
    <source>
        <dbReference type="ARBA" id="ARBA00022801"/>
    </source>
</evidence>
<feature type="signal peptide" evidence="3">
    <location>
        <begin position="1"/>
        <end position="23"/>
    </location>
</feature>
<feature type="domain" description="SGNH hydrolase-type esterase" evidence="4">
    <location>
        <begin position="29"/>
        <end position="259"/>
    </location>
</feature>
<dbReference type="SUPFAM" id="SSF52266">
    <property type="entry name" value="SGNH hydrolase"/>
    <property type="match status" value="1"/>
</dbReference>
<dbReference type="InterPro" id="IPR037459">
    <property type="entry name" value="RhgT-like"/>
</dbReference>
<evidence type="ECO:0000256" key="1">
    <source>
        <dbReference type="ARBA" id="ARBA00008668"/>
    </source>
</evidence>
<dbReference type="Proteomes" id="UP000384372">
    <property type="component" value="Unassembled WGS sequence"/>
</dbReference>
<protein>
    <recommendedName>
        <fullName evidence="4">SGNH hydrolase-type esterase domain-containing protein</fullName>
    </recommendedName>
</protein>
<dbReference type="InterPro" id="IPR036514">
    <property type="entry name" value="SGNH_hydro_sf"/>
</dbReference>
<dbReference type="PANTHER" id="PTHR43695:SF1">
    <property type="entry name" value="RHAMNOGALACTURONAN ACETYLESTERASE"/>
    <property type="match status" value="1"/>
</dbReference>
<comment type="caution">
    <text evidence="5">The sequence shown here is derived from an EMBL/GenBank/DDBJ whole genome shotgun (WGS) entry which is preliminary data.</text>
</comment>
<keyword evidence="3" id="KW-0732">Signal</keyword>
<reference evidence="5 6" key="1">
    <citation type="submission" date="2019-09" db="EMBL/GenBank/DDBJ databases">
        <title>Distinct polysaccharide growth profiles of human intestinal Prevotella copri isolates.</title>
        <authorList>
            <person name="Fehlner-Peach H."/>
            <person name="Magnabosco C."/>
            <person name="Raghavan V."/>
            <person name="Scher J.U."/>
            <person name="Tett A."/>
            <person name="Cox L.M."/>
            <person name="Gottsegen C."/>
            <person name="Watters A."/>
            <person name="Wiltshire- Gordon J.D."/>
            <person name="Segata N."/>
            <person name="Bonneau R."/>
            <person name="Littman D.R."/>
        </authorList>
    </citation>
    <scope>NUCLEOTIDE SEQUENCE [LARGE SCALE GENOMIC DNA]</scope>
    <source>
        <strain evidence="6">iAQ1173</strain>
    </source>
</reference>
<keyword evidence="2" id="KW-0378">Hydrolase</keyword>
<evidence type="ECO:0000313" key="6">
    <source>
        <dbReference type="Proteomes" id="UP000384372"/>
    </source>
</evidence>
<dbReference type="Gene3D" id="3.40.50.1110">
    <property type="entry name" value="SGNH hydrolase"/>
    <property type="match status" value="1"/>
</dbReference>
<organism evidence="5 6">
    <name type="scientific">Segatella copri</name>
    <dbReference type="NCBI Taxonomy" id="165179"/>
    <lineage>
        <taxon>Bacteria</taxon>
        <taxon>Pseudomonadati</taxon>
        <taxon>Bacteroidota</taxon>
        <taxon>Bacteroidia</taxon>
        <taxon>Bacteroidales</taxon>
        <taxon>Prevotellaceae</taxon>
        <taxon>Segatella</taxon>
    </lineage>
</organism>
<dbReference type="AlphaFoldDB" id="A0A6A7WDE0"/>
<sequence length="627" mass="68897">MNKKLTCLFFLVLSLCGILQVQAITVHTIGDSTMQTYDESSTVTRGWAQYFQQFFQNVTINNRGKAGASSKSFYQEPAYWQSVKQQMQPGDYVLIQFSHNDEKNNGMDGDELKAYYNKVGETDKAAATDYRGTTPSGTYKNYLRKYVEETRAAGCHPVLVAPICRMYFSGNTIRRAGQHDLGDKFSKLTDTGVLEGQSVPVTDHSMDYVYQMKSVAEELNVPFIDLTTATKNLYLSYGDAKCHDLLSDNNGSTHLSTIGATLIARQAATLLKAAGILVDNIVIPSDLSVSPAEADLGEGYKGQTMTKEISVNGFGLTPADGSVKISATAGLKVSLDKTTWADQISIPYSEGMLVKNFYVQIELTATGCNEGIVTLIQGSKTIKIPVKATAISLEGGTAVKAYWRLEKNDECQLTGPVTVVPQSFEGMYVQKYSSPNANTVWPEWTGYDATRKTQRCLIVGDNWPEGEIDEVSTRYIQFGITAAKGTTLKIDNISMFVCGCGGNGMRCHINYSKEPNFANQHTIFSPTSMPANNMLEVKDTPVISLDEGETLLVRVYPWYDGKATRKTICLSDVTISGMALDKETTGISNLQSETQKSDCQYYTLLGVKVDKPGKGIYICNNKKVVFK</sequence>
<evidence type="ECO:0000256" key="3">
    <source>
        <dbReference type="SAM" id="SignalP"/>
    </source>
</evidence>
<dbReference type="OrthoDB" id="1289639at2"/>
<feature type="chain" id="PRO_5025390058" description="SGNH hydrolase-type esterase domain-containing protein" evidence="3">
    <location>
        <begin position="24"/>
        <end position="627"/>
    </location>
</feature>